<dbReference type="PANTHER" id="PTHR43110:SF1">
    <property type="entry name" value="THIOL PEROXIDASE"/>
    <property type="match status" value="1"/>
</dbReference>
<name>A0A1F2PH42_9FIRM</name>
<dbReference type="PANTHER" id="PTHR43110">
    <property type="entry name" value="THIOL PEROXIDASE"/>
    <property type="match status" value="1"/>
</dbReference>
<dbReference type="GO" id="GO:0004601">
    <property type="term" value="F:peroxidase activity"/>
    <property type="evidence" value="ECO:0007669"/>
    <property type="project" value="UniProtKB-KW"/>
</dbReference>
<dbReference type="PROSITE" id="PS51352">
    <property type="entry name" value="THIOREDOXIN_2"/>
    <property type="match status" value="1"/>
</dbReference>
<dbReference type="OrthoDB" id="9812811at2"/>
<comment type="caution">
    <text evidence="7">The sequence shown here is derived from an EMBL/GenBank/DDBJ whole genome shotgun (WGS) entry which is preliminary data.</text>
</comment>
<proteinExistence type="predicted"/>
<accession>A0A1F2PH42</accession>
<gene>
    <name evidence="7" type="ORF">ACWI_24070</name>
</gene>
<sequence length="151" mass="16795">MTEIIQLGAMAPDFALVDQNGELVTLSQFKGKKVLLSWHPLAWTSVCTDQMRSLDRNADRFAEKNTVVLGLSVDPQPCKSVWARALCLKQLKILSDFNPLGAVARAYGIFSPEHGASKRANILINEVGMVIWVKKYEIRTLPDVEEVLGKL</sequence>
<evidence type="ECO:0000256" key="3">
    <source>
        <dbReference type="ARBA" id="ARBA00023002"/>
    </source>
</evidence>
<feature type="active site" description="Cysteine sulfenic acid (-SOH) intermediate; for peroxidase activity" evidence="5">
    <location>
        <position position="47"/>
    </location>
</feature>
<dbReference type="STRING" id="52694.ACWI_24070"/>
<dbReference type="PIRSF" id="PIRSF000239">
    <property type="entry name" value="AHPC"/>
    <property type="match status" value="1"/>
</dbReference>
<dbReference type="InterPro" id="IPR036249">
    <property type="entry name" value="Thioredoxin-like_sf"/>
</dbReference>
<evidence type="ECO:0000313" key="7">
    <source>
        <dbReference type="EMBL" id="OFV70202.1"/>
    </source>
</evidence>
<dbReference type="EMBL" id="LKEU01000033">
    <property type="protein sequence ID" value="OFV70202.1"/>
    <property type="molecule type" value="Genomic_DNA"/>
</dbReference>
<dbReference type="RefSeq" id="WP_070371682.1">
    <property type="nucleotide sequence ID" value="NZ_LKEU01000033.1"/>
</dbReference>
<feature type="domain" description="Thioredoxin" evidence="6">
    <location>
        <begin position="5"/>
        <end position="151"/>
    </location>
</feature>
<evidence type="ECO:0000256" key="2">
    <source>
        <dbReference type="ARBA" id="ARBA00022862"/>
    </source>
</evidence>
<evidence type="ECO:0000256" key="4">
    <source>
        <dbReference type="ARBA" id="ARBA00023284"/>
    </source>
</evidence>
<evidence type="ECO:0000259" key="6">
    <source>
        <dbReference type="PROSITE" id="PS51352"/>
    </source>
</evidence>
<keyword evidence="2" id="KW-0049">Antioxidant</keyword>
<dbReference type="InterPro" id="IPR050455">
    <property type="entry name" value="Tpx_Peroxidase_subfamily"/>
</dbReference>
<evidence type="ECO:0000313" key="8">
    <source>
        <dbReference type="Proteomes" id="UP000176244"/>
    </source>
</evidence>
<dbReference type="Proteomes" id="UP000176244">
    <property type="component" value="Unassembled WGS sequence"/>
</dbReference>
<keyword evidence="3 7" id="KW-0560">Oxidoreductase</keyword>
<dbReference type="InterPro" id="IPR013766">
    <property type="entry name" value="Thioredoxin_domain"/>
</dbReference>
<evidence type="ECO:0000256" key="1">
    <source>
        <dbReference type="ARBA" id="ARBA00022559"/>
    </source>
</evidence>
<dbReference type="EC" id="1.11.1.15" evidence="7"/>
<dbReference type="InterPro" id="IPR024706">
    <property type="entry name" value="Peroxiredoxin_AhpC-typ"/>
</dbReference>
<reference evidence="7 8" key="1">
    <citation type="submission" date="2015-09" db="EMBL/GenBank/DDBJ databases">
        <title>Genome sequence of Acetobacterium wieringae DSM 1911.</title>
        <authorList>
            <person name="Poehlein A."/>
            <person name="Bengelsdorf F.R."/>
            <person name="Schiel-Bengelsdorf B."/>
            <person name="Duerre P."/>
            <person name="Daniel R."/>
        </authorList>
    </citation>
    <scope>NUCLEOTIDE SEQUENCE [LARGE SCALE GENOMIC DNA]</scope>
    <source>
        <strain evidence="7 8">DSM 1911</strain>
    </source>
</reference>
<protein>
    <submittedName>
        <fullName evidence="7">Putative peroxiredoxinc</fullName>
        <ecNumber evidence="7">1.11.1.15</ecNumber>
    </submittedName>
</protein>
<evidence type="ECO:0000256" key="5">
    <source>
        <dbReference type="PIRSR" id="PIRSR000239-1"/>
    </source>
</evidence>
<organism evidence="7 8">
    <name type="scientific">Acetobacterium wieringae</name>
    <dbReference type="NCBI Taxonomy" id="52694"/>
    <lineage>
        <taxon>Bacteria</taxon>
        <taxon>Bacillati</taxon>
        <taxon>Bacillota</taxon>
        <taxon>Clostridia</taxon>
        <taxon>Eubacteriales</taxon>
        <taxon>Eubacteriaceae</taxon>
        <taxon>Acetobacterium</taxon>
    </lineage>
</organism>
<keyword evidence="4" id="KW-0676">Redox-active center</keyword>
<keyword evidence="1 7" id="KW-0575">Peroxidase</keyword>
<dbReference type="InterPro" id="IPR000866">
    <property type="entry name" value="AhpC/TSA"/>
</dbReference>
<dbReference type="SUPFAM" id="SSF52833">
    <property type="entry name" value="Thioredoxin-like"/>
    <property type="match status" value="1"/>
</dbReference>
<dbReference type="AlphaFoldDB" id="A0A1F2PH42"/>
<dbReference type="Pfam" id="PF00578">
    <property type="entry name" value="AhpC-TSA"/>
    <property type="match status" value="1"/>
</dbReference>
<dbReference type="Gene3D" id="3.40.30.10">
    <property type="entry name" value="Glutaredoxin"/>
    <property type="match status" value="1"/>
</dbReference>